<dbReference type="AlphaFoldDB" id="A0A3B0Y7U5"/>
<feature type="non-terminal residue" evidence="1">
    <location>
        <position position="58"/>
    </location>
</feature>
<dbReference type="EMBL" id="UOFL01000020">
    <property type="protein sequence ID" value="VAW71422.1"/>
    <property type="molecule type" value="Genomic_DNA"/>
</dbReference>
<name>A0A3B0Y7U5_9ZZZZ</name>
<reference evidence="1" key="1">
    <citation type="submission" date="2018-06" db="EMBL/GenBank/DDBJ databases">
        <authorList>
            <person name="Zhirakovskaya E."/>
        </authorList>
    </citation>
    <scope>NUCLEOTIDE SEQUENCE</scope>
</reference>
<gene>
    <name evidence="1" type="ORF">MNBD_GAMMA12-922</name>
</gene>
<organism evidence="1">
    <name type="scientific">hydrothermal vent metagenome</name>
    <dbReference type="NCBI Taxonomy" id="652676"/>
    <lineage>
        <taxon>unclassified sequences</taxon>
        <taxon>metagenomes</taxon>
        <taxon>ecological metagenomes</taxon>
    </lineage>
</organism>
<protein>
    <submittedName>
        <fullName evidence="1">Uncharacterized protein</fullName>
    </submittedName>
</protein>
<accession>A0A3B0Y7U5</accession>
<evidence type="ECO:0000313" key="1">
    <source>
        <dbReference type="EMBL" id="VAW71422.1"/>
    </source>
</evidence>
<proteinExistence type="predicted"/>
<sequence length="58" mass="6803">MKTIKKSISLLLTTTKTNDEISEVVGDISSYTVWHYRRILSRKKYEEKSLEKILNSNL</sequence>